<reference evidence="5" key="1">
    <citation type="journal article" date="2023" name="Mol. Phylogenet. Evol.">
        <title>Genome-scale phylogeny and comparative genomics of the fungal order Sordariales.</title>
        <authorList>
            <person name="Hensen N."/>
            <person name="Bonometti L."/>
            <person name="Westerberg I."/>
            <person name="Brannstrom I.O."/>
            <person name="Guillou S."/>
            <person name="Cros-Aarteil S."/>
            <person name="Calhoun S."/>
            <person name="Haridas S."/>
            <person name="Kuo A."/>
            <person name="Mondo S."/>
            <person name="Pangilinan J."/>
            <person name="Riley R."/>
            <person name="LaButti K."/>
            <person name="Andreopoulos B."/>
            <person name="Lipzen A."/>
            <person name="Chen C."/>
            <person name="Yan M."/>
            <person name="Daum C."/>
            <person name="Ng V."/>
            <person name="Clum A."/>
            <person name="Steindorff A."/>
            <person name="Ohm R.A."/>
            <person name="Martin F."/>
            <person name="Silar P."/>
            <person name="Natvig D.O."/>
            <person name="Lalanne C."/>
            <person name="Gautier V."/>
            <person name="Ament-Velasquez S.L."/>
            <person name="Kruys A."/>
            <person name="Hutchinson M.I."/>
            <person name="Powell A.J."/>
            <person name="Barry K."/>
            <person name="Miller A.N."/>
            <person name="Grigoriev I.V."/>
            <person name="Debuchy R."/>
            <person name="Gladieux P."/>
            <person name="Hiltunen Thoren M."/>
            <person name="Johannesson H."/>
        </authorList>
    </citation>
    <scope>NUCLEOTIDE SEQUENCE</scope>
    <source>
        <strain evidence="5">CBS 958.72</strain>
    </source>
</reference>
<dbReference type="InterPro" id="IPR036770">
    <property type="entry name" value="Ankyrin_rpt-contain_sf"/>
</dbReference>
<dbReference type="GO" id="GO:0005737">
    <property type="term" value="C:cytoplasm"/>
    <property type="evidence" value="ECO:0007669"/>
    <property type="project" value="TreeGrafter"/>
</dbReference>
<dbReference type="SUPFAM" id="SSF48403">
    <property type="entry name" value="Ankyrin repeat"/>
    <property type="match status" value="2"/>
</dbReference>
<dbReference type="PROSITE" id="PS50297">
    <property type="entry name" value="ANK_REP_REGION"/>
    <property type="match status" value="3"/>
</dbReference>
<dbReference type="PANTHER" id="PTHR24198:SF165">
    <property type="entry name" value="ANKYRIN REPEAT-CONTAINING PROTEIN-RELATED"/>
    <property type="match status" value="1"/>
</dbReference>
<dbReference type="InterPro" id="IPR031348">
    <property type="entry name" value="PigL_N"/>
</dbReference>
<keyword evidence="6" id="KW-1185">Reference proteome</keyword>
<dbReference type="PROSITE" id="PS50088">
    <property type="entry name" value="ANK_REPEAT"/>
    <property type="match status" value="3"/>
</dbReference>
<protein>
    <submittedName>
        <fullName evidence="5">Ankyrin repeat-containing domain protein</fullName>
    </submittedName>
</protein>
<organism evidence="5 6">
    <name type="scientific">Lasiosphaeria ovina</name>
    <dbReference type="NCBI Taxonomy" id="92902"/>
    <lineage>
        <taxon>Eukaryota</taxon>
        <taxon>Fungi</taxon>
        <taxon>Dikarya</taxon>
        <taxon>Ascomycota</taxon>
        <taxon>Pezizomycotina</taxon>
        <taxon>Sordariomycetes</taxon>
        <taxon>Sordariomycetidae</taxon>
        <taxon>Sordariales</taxon>
        <taxon>Lasiosphaeriaceae</taxon>
        <taxon>Lasiosphaeria</taxon>
    </lineage>
</organism>
<dbReference type="InterPro" id="IPR002110">
    <property type="entry name" value="Ankyrin_rpt"/>
</dbReference>
<dbReference type="AlphaFoldDB" id="A0AAE0MYY0"/>
<dbReference type="EMBL" id="JAULSN010000011">
    <property type="protein sequence ID" value="KAK3361493.1"/>
    <property type="molecule type" value="Genomic_DNA"/>
</dbReference>
<dbReference type="SMART" id="SM00248">
    <property type="entry name" value="ANK"/>
    <property type="match status" value="8"/>
</dbReference>
<feature type="repeat" description="ANK" evidence="3">
    <location>
        <begin position="403"/>
        <end position="431"/>
    </location>
</feature>
<evidence type="ECO:0000256" key="3">
    <source>
        <dbReference type="PROSITE-ProRule" id="PRU00023"/>
    </source>
</evidence>
<evidence type="ECO:0000256" key="2">
    <source>
        <dbReference type="ARBA" id="ARBA00023043"/>
    </source>
</evidence>
<dbReference type="Proteomes" id="UP001287356">
    <property type="component" value="Unassembled WGS sequence"/>
</dbReference>
<feature type="repeat" description="ANK" evidence="3">
    <location>
        <begin position="274"/>
        <end position="306"/>
    </location>
</feature>
<name>A0AAE0MYY0_9PEZI</name>
<dbReference type="Gene3D" id="1.25.40.20">
    <property type="entry name" value="Ankyrin repeat-containing domain"/>
    <property type="match status" value="3"/>
</dbReference>
<dbReference type="Pfam" id="PF12796">
    <property type="entry name" value="Ank_2"/>
    <property type="match status" value="2"/>
</dbReference>
<dbReference type="Pfam" id="PF17111">
    <property type="entry name" value="PigL_N"/>
    <property type="match status" value="1"/>
</dbReference>
<feature type="repeat" description="ANK" evidence="3">
    <location>
        <begin position="570"/>
        <end position="602"/>
    </location>
</feature>
<sequence length="641" mass="70209">MADPLSIVAGVTGVLAFTAKLTREVITLISDVRDAPEEIIDLRFELEHLSSLLHSAHGLSLRNPLRPEEKPLEATVEDCLDRCQEVMRDIKDRLSSFLAKGSGRRSPRRFFNSTYWYFRKGEITKFKERLRNSRAMLDVSVNVLNGHLVGKGQQEIRDEMGRGMDRLAYLFESAENARKFHRRLQDDLESVSAFGGRRASVSDATDAGLPMRKYLEQYHNTTSLAPPTSVTLASAGEMVAEETPSLVQAAQAGNAQQARALISLGAEPSARLHDGRTALHFCAIYDDVATAEVLLEHGAEVDATDQKSRAPMRVALSSESYAVAALLLRKGCAVEKMLPALLDAVRDGEGIPGFKDFLAALRERLDVSEGTPHLLHEVIGREDDTSLCLLLEGGFDPNTRDACGISPIHHAIILKRQSTVKLLLKHGADKNDYLPPETHDHLRDDIAWHRPLFPMLVSGITPIATAARAMSDPEMLLLLLEAGADPNWEYPSDGNLTPLPPCIIAIIGLCAGQYLDSAKLLVDFGSHVNHKNHTGHSAMYWAAVCGNDALLQYMLDRGEGDLGIVCEADGRWTLLHAAAHQNRADVARTLVARGADLLARDVRGLTPADVAVAYRNGDMARFLGERTREVVEALRGGVDEG</sequence>
<reference evidence="5" key="2">
    <citation type="submission" date="2023-06" db="EMBL/GenBank/DDBJ databases">
        <authorList>
            <consortium name="Lawrence Berkeley National Laboratory"/>
            <person name="Haridas S."/>
            <person name="Hensen N."/>
            <person name="Bonometti L."/>
            <person name="Westerberg I."/>
            <person name="Brannstrom I.O."/>
            <person name="Guillou S."/>
            <person name="Cros-Aarteil S."/>
            <person name="Calhoun S."/>
            <person name="Kuo A."/>
            <person name="Mondo S."/>
            <person name="Pangilinan J."/>
            <person name="Riley R."/>
            <person name="Labutti K."/>
            <person name="Andreopoulos B."/>
            <person name="Lipzen A."/>
            <person name="Chen C."/>
            <person name="Yanf M."/>
            <person name="Daum C."/>
            <person name="Ng V."/>
            <person name="Clum A."/>
            <person name="Steindorff A."/>
            <person name="Ohm R."/>
            <person name="Martin F."/>
            <person name="Silar P."/>
            <person name="Natvig D."/>
            <person name="Lalanne C."/>
            <person name="Gautier V."/>
            <person name="Ament-Velasquez S.L."/>
            <person name="Kruys A."/>
            <person name="Hutchinson M.I."/>
            <person name="Powell A.J."/>
            <person name="Barry K."/>
            <person name="Miller A.N."/>
            <person name="Grigoriev I.V."/>
            <person name="Debuchy R."/>
            <person name="Gladieux P."/>
            <person name="Thoren M.H."/>
            <person name="Johannesson H."/>
        </authorList>
    </citation>
    <scope>NUCLEOTIDE SEQUENCE</scope>
    <source>
        <strain evidence="5">CBS 958.72</strain>
    </source>
</reference>
<accession>A0AAE0MYY0</accession>
<evidence type="ECO:0000259" key="4">
    <source>
        <dbReference type="Pfam" id="PF17111"/>
    </source>
</evidence>
<dbReference type="Pfam" id="PF13857">
    <property type="entry name" value="Ank_5"/>
    <property type="match status" value="1"/>
</dbReference>
<evidence type="ECO:0000313" key="6">
    <source>
        <dbReference type="Proteomes" id="UP001287356"/>
    </source>
</evidence>
<evidence type="ECO:0000256" key="1">
    <source>
        <dbReference type="ARBA" id="ARBA00022737"/>
    </source>
</evidence>
<evidence type="ECO:0000313" key="5">
    <source>
        <dbReference type="EMBL" id="KAK3361493.1"/>
    </source>
</evidence>
<proteinExistence type="predicted"/>
<feature type="domain" description="Azaphilone pigments biosynthesis cluster protein L N-terminal" evidence="4">
    <location>
        <begin position="2"/>
        <end position="140"/>
    </location>
</feature>
<dbReference type="PANTHER" id="PTHR24198">
    <property type="entry name" value="ANKYRIN REPEAT AND PROTEIN KINASE DOMAIN-CONTAINING PROTEIN"/>
    <property type="match status" value="1"/>
</dbReference>
<keyword evidence="2 3" id="KW-0040">ANK repeat</keyword>
<gene>
    <name evidence="5" type="ORF">B0T24DRAFT_538767</name>
</gene>
<comment type="caution">
    <text evidence="5">The sequence shown here is derived from an EMBL/GenBank/DDBJ whole genome shotgun (WGS) entry which is preliminary data.</text>
</comment>
<keyword evidence="1" id="KW-0677">Repeat</keyword>